<geneLocation type="plasmid" evidence="7">
    <name>pA2Cu2</name>
</geneLocation>
<proteinExistence type="inferred from homology"/>
<name>L0MN45_9BACT</name>
<dbReference type="PANTHER" id="PTHR42913:SF3">
    <property type="entry name" value="64 KDA MITOCHONDRIAL NADH DEHYDROGENASE (EUROFUNG)"/>
    <property type="match status" value="1"/>
</dbReference>
<evidence type="ECO:0000256" key="2">
    <source>
        <dbReference type="ARBA" id="ARBA00005272"/>
    </source>
</evidence>
<keyword evidence="3" id="KW-0285">Flavoprotein</keyword>
<accession>L0MN45</accession>
<evidence type="ECO:0000256" key="1">
    <source>
        <dbReference type="ARBA" id="ARBA00001974"/>
    </source>
</evidence>
<gene>
    <name evidence="7" type="ORF">pA2Cu2_3</name>
</gene>
<dbReference type="GO" id="GO:0003955">
    <property type="term" value="F:NAD(P)H dehydrogenase (quinone) activity"/>
    <property type="evidence" value="ECO:0007669"/>
    <property type="project" value="TreeGrafter"/>
</dbReference>
<dbReference type="EMBL" id="JX041522">
    <property type="protein sequence ID" value="AGB85072.1"/>
    <property type="molecule type" value="Genomic_DNA"/>
</dbReference>
<evidence type="ECO:0000256" key="3">
    <source>
        <dbReference type="ARBA" id="ARBA00022630"/>
    </source>
</evidence>
<dbReference type="PRINTS" id="PR00411">
    <property type="entry name" value="PNDRDTASEI"/>
</dbReference>
<evidence type="ECO:0000256" key="5">
    <source>
        <dbReference type="ARBA" id="ARBA00023002"/>
    </source>
</evidence>
<dbReference type="Gene3D" id="3.50.50.100">
    <property type="match status" value="1"/>
</dbReference>
<dbReference type="InterPro" id="IPR036188">
    <property type="entry name" value="FAD/NAD-bd_sf"/>
</dbReference>
<evidence type="ECO:0000256" key="4">
    <source>
        <dbReference type="ARBA" id="ARBA00022827"/>
    </source>
</evidence>
<comment type="cofactor">
    <cofactor evidence="1">
        <name>FAD</name>
        <dbReference type="ChEBI" id="CHEBI:57692"/>
    </cofactor>
</comment>
<evidence type="ECO:0000313" key="7">
    <source>
        <dbReference type="EMBL" id="AGB85072.1"/>
    </source>
</evidence>
<feature type="domain" description="FAD/NAD(P)-binding" evidence="6">
    <location>
        <begin position="5"/>
        <end position="313"/>
    </location>
</feature>
<keyword evidence="7" id="KW-0614">Plasmid</keyword>
<protein>
    <submittedName>
        <fullName evidence="7">PndS</fullName>
    </submittedName>
</protein>
<dbReference type="SUPFAM" id="SSF51905">
    <property type="entry name" value="FAD/NAD(P)-binding domain"/>
    <property type="match status" value="1"/>
</dbReference>
<reference evidence="7" key="1">
    <citation type="submission" date="2012-05" db="EMBL/GenBank/DDBJ databases">
        <title>Analysis of metagenomic clones conferring copper resistance isolated from heavy metals-polluted soil.</title>
        <authorList>
            <person name="Deja-Sikora E."/>
            <person name="Golebiewski M."/>
            <person name="Tretyn A."/>
        </authorList>
    </citation>
    <scope>NUCLEOTIDE SEQUENCE</scope>
    <source>
        <plasmid evidence="7">pA2Cu2</plasmid>
    </source>
</reference>
<dbReference type="Pfam" id="PF07992">
    <property type="entry name" value="Pyr_redox_2"/>
    <property type="match status" value="1"/>
</dbReference>
<sequence length="410" mass="44684">MTQPRTVILGGGFGGLFTALDLAGSGEVTLVSDADHFLFTPMLYEYLSGEVEAWHIAPRYDELLDENVRLVQNQVTGVDLGSQTVSLANHEPLKYDVLVLAVGGITNYVGVEGAEEFSLPFRKLAHADNLRHRMVKALDRIPPDMPPQDVRHELTFAVVGAGASGCELSTKMADLLSDAFKRRALHGEPRVLVIEMGDRVVPGMGDQIREFVEDALHESRVEVHTGTRVVKVTSDDITFEHEGKLESLKTAAVVWTGGVKMSPLLEQLNVEKTKRGLLVVKPTLQLAQHENIFALGDIALYPDATPTLAGTAQLAFQQASLAAKNIKAFNAGEQMHTKHFEELGEAISLGTERAAVLTGGKAFGGALARQARFALYTSRLPTWHHRLRVGASWFFGGTTPRPLLPLGLER</sequence>
<dbReference type="InterPro" id="IPR023753">
    <property type="entry name" value="FAD/NAD-binding_dom"/>
</dbReference>
<dbReference type="GO" id="GO:0019646">
    <property type="term" value="P:aerobic electron transport chain"/>
    <property type="evidence" value="ECO:0007669"/>
    <property type="project" value="TreeGrafter"/>
</dbReference>
<dbReference type="PANTHER" id="PTHR42913">
    <property type="entry name" value="APOPTOSIS-INDUCING FACTOR 1"/>
    <property type="match status" value="1"/>
</dbReference>
<keyword evidence="5" id="KW-0560">Oxidoreductase</keyword>
<dbReference type="InterPro" id="IPR051169">
    <property type="entry name" value="NADH-Q_oxidoreductase"/>
</dbReference>
<comment type="similarity">
    <text evidence="2">Belongs to the NADH dehydrogenase family.</text>
</comment>
<organism evidence="7">
    <name type="scientific">uncultured soil bacterium</name>
    <dbReference type="NCBI Taxonomy" id="164851"/>
    <lineage>
        <taxon>Bacteria</taxon>
        <taxon>environmental samples</taxon>
    </lineage>
</organism>
<keyword evidence="4" id="KW-0274">FAD</keyword>
<dbReference type="AlphaFoldDB" id="L0MN45"/>
<dbReference type="PRINTS" id="PR00368">
    <property type="entry name" value="FADPNR"/>
</dbReference>
<evidence type="ECO:0000259" key="6">
    <source>
        <dbReference type="Pfam" id="PF07992"/>
    </source>
</evidence>